<gene>
    <name evidence="2" type="ORF">G4G71_11870</name>
</gene>
<reference evidence="2 3" key="1">
    <citation type="submission" date="2020-02" db="EMBL/GenBank/DDBJ databases">
        <title>Complete genome sequence of Pseudomonas multiresinivorans ORNL1.</title>
        <authorList>
            <person name="Podar M."/>
        </authorList>
    </citation>
    <scope>NUCLEOTIDE SEQUENCE [LARGE SCALE GENOMIC DNA]</scope>
    <source>
        <strain evidence="3">populi</strain>
    </source>
</reference>
<protein>
    <submittedName>
        <fullName evidence="2">Uncharacterized protein</fullName>
    </submittedName>
</protein>
<dbReference type="RefSeq" id="WP_169937865.1">
    <property type="nucleotide sequence ID" value="NZ_CP048833.1"/>
</dbReference>
<dbReference type="Proteomes" id="UP000502549">
    <property type="component" value="Chromosome"/>
</dbReference>
<dbReference type="AlphaFoldDB" id="A0A7Z3BLH4"/>
<feature type="signal peptide" evidence="1">
    <location>
        <begin position="1"/>
        <end position="25"/>
    </location>
</feature>
<accession>A0A7Z3BLH4</accession>
<keyword evidence="3" id="KW-1185">Reference proteome</keyword>
<name>A0A7Z3BLH4_9PSED</name>
<dbReference type="PROSITE" id="PS51257">
    <property type="entry name" value="PROKAR_LIPOPROTEIN"/>
    <property type="match status" value="1"/>
</dbReference>
<evidence type="ECO:0000313" key="2">
    <source>
        <dbReference type="EMBL" id="QJP08542.1"/>
    </source>
</evidence>
<organism evidence="2 3">
    <name type="scientific">Pseudomonas multiresinivorans</name>
    <dbReference type="NCBI Taxonomy" id="95301"/>
    <lineage>
        <taxon>Bacteria</taxon>
        <taxon>Pseudomonadati</taxon>
        <taxon>Pseudomonadota</taxon>
        <taxon>Gammaproteobacteria</taxon>
        <taxon>Pseudomonadales</taxon>
        <taxon>Pseudomonadaceae</taxon>
        <taxon>Pseudomonas</taxon>
    </lineage>
</organism>
<keyword evidence="1" id="KW-0732">Signal</keyword>
<evidence type="ECO:0000313" key="3">
    <source>
        <dbReference type="Proteomes" id="UP000502549"/>
    </source>
</evidence>
<evidence type="ECO:0000256" key="1">
    <source>
        <dbReference type="SAM" id="SignalP"/>
    </source>
</evidence>
<feature type="chain" id="PRO_5031351650" evidence="1">
    <location>
        <begin position="26"/>
        <end position="144"/>
    </location>
</feature>
<proteinExistence type="predicted"/>
<sequence>MSRLDSFVRKTAIVCAIALLGLATACSKSTDAPASAASSQLGAGQSTASKLGDLSEFQSIAQDVAGLVNQGDLALAKLRIKDLELAWDNAEAGLKPRAAADWHVLDDAIDQSLSALRASSPQAANCKATMDALMKTFNRLQGRA</sequence>
<dbReference type="KEGG" id="pmui:G4G71_11870"/>
<dbReference type="EMBL" id="CP048833">
    <property type="protein sequence ID" value="QJP08542.1"/>
    <property type="molecule type" value="Genomic_DNA"/>
</dbReference>